<feature type="region of interest" description="Disordered" evidence="1">
    <location>
        <begin position="1"/>
        <end position="43"/>
    </location>
</feature>
<gene>
    <name evidence="3" type="ORF">BDQ12DRAFT_675351</name>
</gene>
<dbReference type="OrthoDB" id="441517at2759"/>
<dbReference type="AlphaFoldDB" id="A0A5C3ME94"/>
<dbReference type="Proteomes" id="UP000308652">
    <property type="component" value="Unassembled WGS sequence"/>
</dbReference>
<accession>A0A5C3ME94</accession>
<feature type="domain" description="Peroxisome membrane anchor protein Pex14p N-terminal" evidence="2">
    <location>
        <begin position="43"/>
        <end position="88"/>
    </location>
</feature>
<dbReference type="InterPro" id="IPR006785">
    <property type="entry name" value="Pex14_N"/>
</dbReference>
<keyword evidence="4" id="KW-1185">Reference proteome</keyword>
<dbReference type="STRING" id="68775.A0A5C3ME94"/>
<evidence type="ECO:0000256" key="1">
    <source>
        <dbReference type="SAM" id="MobiDB-lite"/>
    </source>
</evidence>
<name>A0A5C3ME94_9AGAR</name>
<reference evidence="3 4" key="1">
    <citation type="journal article" date="2019" name="Nat. Ecol. Evol.">
        <title>Megaphylogeny resolves global patterns of mushroom evolution.</title>
        <authorList>
            <person name="Varga T."/>
            <person name="Krizsan K."/>
            <person name="Foldi C."/>
            <person name="Dima B."/>
            <person name="Sanchez-Garcia M."/>
            <person name="Sanchez-Ramirez S."/>
            <person name="Szollosi G.J."/>
            <person name="Szarkandi J.G."/>
            <person name="Papp V."/>
            <person name="Albert L."/>
            <person name="Andreopoulos W."/>
            <person name="Angelini C."/>
            <person name="Antonin V."/>
            <person name="Barry K.W."/>
            <person name="Bougher N.L."/>
            <person name="Buchanan P."/>
            <person name="Buyck B."/>
            <person name="Bense V."/>
            <person name="Catcheside P."/>
            <person name="Chovatia M."/>
            <person name="Cooper J."/>
            <person name="Damon W."/>
            <person name="Desjardin D."/>
            <person name="Finy P."/>
            <person name="Geml J."/>
            <person name="Haridas S."/>
            <person name="Hughes K."/>
            <person name="Justo A."/>
            <person name="Karasinski D."/>
            <person name="Kautmanova I."/>
            <person name="Kiss B."/>
            <person name="Kocsube S."/>
            <person name="Kotiranta H."/>
            <person name="LaButti K.M."/>
            <person name="Lechner B.E."/>
            <person name="Liimatainen K."/>
            <person name="Lipzen A."/>
            <person name="Lukacs Z."/>
            <person name="Mihaltcheva S."/>
            <person name="Morgado L.N."/>
            <person name="Niskanen T."/>
            <person name="Noordeloos M.E."/>
            <person name="Ohm R.A."/>
            <person name="Ortiz-Santana B."/>
            <person name="Ovrebo C."/>
            <person name="Racz N."/>
            <person name="Riley R."/>
            <person name="Savchenko A."/>
            <person name="Shiryaev A."/>
            <person name="Soop K."/>
            <person name="Spirin V."/>
            <person name="Szebenyi C."/>
            <person name="Tomsovsky M."/>
            <person name="Tulloss R.E."/>
            <person name="Uehling J."/>
            <person name="Grigoriev I.V."/>
            <person name="Vagvolgyi C."/>
            <person name="Papp T."/>
            <person name="Martin F.M."/>
            <person name="Miettinen O."/>
            <person name="Hibbett D.S."/>
            <person name="Nagy L.G."/>
        </authorList>
    </citation>
    <scope>NUCLEOTIDE SEQUENCE [LARGE SCALE GENOMIC DNA]</scope>
    <source>
        <strain evidence="3 4">CBS 166.37</strain>
    </source>
</reference>
<sequence length="415" mass="45703">MPINKTASSPPANLPTTRASSSPNTDASSTTSSPASHPFPPIERPELLSRARSFLNSPQVQHQDTASKRRFLVEKGLDEVDIESLLREMPPQMPAIPPRTYPQLPPSNLPNLLLGLARLFSWLAGGSAALIFIYYRFLLPRITQTSLARNSLKSHHLSLLRRLTTSLASLKESQSESFSVLPHPEPYKEPSKYASCHSIADIFSTLHENEPDIEEVPPITLLRCGIIDFTKGKTGAEANPTTEDLFRYLEGKIPWLVSDDGLKFEQQLWETLSGCPLFIGTPPLPSPGTAIEPVQESVPPTTWAYATSAIQEPSPLAKSLDTLASSMPKHARTSPFQYTLQSLSDFTGYISTQVYVPYRPSLTGIGLPTSGGINPAEDEMKREIRALKGLVLNRRSFMPSIPKPSTFNHPQRSTP</sequence>
<dbReference type="Pfam" id="PF04695">
    <property type="entry name" value="Pex14_N"/>
    <property type="match status" value="1"/>
</dbReference>
<feature type="compositionally biased region" description="Polar residues" evidence="1">
    <location>
        <begin position="1"/>
        <end position="18"/>
    </location>
</feature>
<organism evidence="3 4">
    <name type="scientific">Crucibulum laeve</name>
    <dbReference type="NCBI Taxonomy" id="68775"/>
    <lineage>
        <taxon>Eukaryota</taxon>
        <taxon>Fungi</taxon>
        <taxon>Dikarya</taxon>
        <taxon>Basidiomycota</taxon>
        <taxon>Agaricomycotina</taxon>
        <taxon>Agaricomycetes</taxon>
        <taxon>Agaricomycetidae</taxon>
        <taxon>Agaricales</taxon>
        <taxon>Agaricineae</taxon>
        <taxon>Nidulariaceae</taxon>
        <taxon>Crucibulum</taxon>
    </lineage>
</organism>
<protein>
    <recommendedName>
        <fullName evidence="2">Peroxisome membrane anchor protein Pex14p N-terminal domain-containing protein</fullName>
    </recommendedName>
</protein>
<dbReference type="InterPro" id="IPR036388">
    <property type="entry name" value="WH-like_DNA-bd_sf"/>
</dbReference>
<evidence type="ECO:0000259" key="2">
    <source>
        <dbReference type="Pfam" id="PF04695"/>
    </source>
</evidence>
<dbReference type="EMBL" id="ML213591">
    <property type="protein sequence ID" value="TFK43662.1"/>
    <property type="molecule type" value="Genomic_DNA"/>
</dbReference>
<proteinExistence type="predicted"/>
<evidence type="ECO:0000313" key="4">
    <source>
        <dbReference type="Proteomes" id="UP000308652"/>
    </source>
</evidence>
<feature type="compositionally biased region" description="Low complexity" evidence="1">
    <location>
        <begin position="19"/>
        <end position="36"/>
    </location>
</feature>
<dbReference type="Gene3D" id="1.10.10.10">
    <property type="entry name" value="Winged helix-like DNA-binding domain superfamily/Winged helix DNA-binding domain"/>
    <property type="match status" value="1"/>
</dbReference>
<evidence type="ECO:0000313" key="3">
    <source>
        <dbReference type="EMBL" id="TFK43662.1"/>
    </source>
</evidence>